<feature type="domain" description="Helicase ATP-binding" evidence="16">
    <location>
        <begin position="288"/>
        <end position="449"/>
    </location>
</feature>
<proteinExistence type="inferred from homology"/>
<evidence type="ECO:0000256" key="4">
    <source>
        <dbReference type="ARBA" id="ARBA00022763"/>
    </source>
</evidence>
<evidence type="ECO:0000256" key="11">
    <source>
        <dbReference type="ARBA" id="ARBA00023235"/>
    </source>
</evidence>
<dbReference type="Gene3D" id="3.40.50.300">
    <property type="entry name" value="P-loop containing nucleotide triphosphate hydrolases"/>
    <property type="match status" value="2"/>
</dbReference>
<dbReference type="InterPro" id="IPR027417">
    <property type="entry name" value="P-loop_NTPase"/>
</dbReference>
<dbReference type="SMART" id="SM00487">
    <property type="entry name" value="DEXDc"/>
    <property type="match status" value="1"/>
</dbReference>
<evidence type="ECO:0000313" key="19">
    <source>
        <dbReference type="Proteomes" id="UP001597497"/>
    </source>
</evidence>
<sequence length="698" mass="79133">MSVQEPSAFSLYRADMLNIYDIPVQQVQGVGPQKAEELQSLGIHSVGDLFDYYPYRYEDYRIRDLAQVKNGERITVQGRVCSEALIQRFGKKARISCKVMVEELVIKAVWFNQLYIKDRLKPGTDVVLTGKWDQHRLQITVSVYEFSSGAHSPRTGTLQPVYTLSGSISQKWLRKIMGQALKQYSSHIAEILPDQIIRKRSLMARAQGIQLIHVPEDHKEGQAARTRIAYEELFLFQLKLQAFRQLNRARADGVAHKIEAETIRQFAETLPFTLTESQKKVVNEIVKDLRAPYSMNRLVQGDVGSGKTVVAAIALYAVVKSGHQGAFMAPTEILAEQHARTLKRWFEPLGIEVALLSGGMAERKRRDLLASLQSGLTDIVVGTHALIQEDVYFRSLSLVVTDEQHRFGVNQRAVLRRKGMMPDVLSMTATPIPRTLAITAFGDLDVSTIRERPKGRKPIQTFWVKDDMLDRVLEFIEKELAQGRQAYVITPLIEESDKLDVQNAVELYELLSAHFDQYKVGLLHGRLPSDEKDATMRKFSEREIELLVSTTVIEVGVDVPNATLMIVYNADRFGLSQLHQLRGRVGRGAHQSYCILIASPRTEQGVERMTVMTETEDGFEIARRDLELRGPGDFFGTKQSGLPEFKVADLTHDFELLEWARDDTAELVAKSEFWTGVAYASLRDFLYREQIFNGEIID</sequence>
<comment type="similarity">
    <text evidence="1 15">Belongs to the helicase family. RecG subfamily.</text>
</comment>
<evidence type="ECO:0000259" key="16">
    <source>
        <dbReference type="PROSITE" id="PS51192"/>
    </source>
</evidence>
<dbReference type="InterPro" id="IPR047112">
    <property type="entry name" value="RecG/Mfd"/>
</dbReference>
<dbReference type="PROSITE" id="PS51192">
    <property type="entry name" value="HELICASE_ATP_BIND_1"/>
    <property type="match status" value="1"/>
</dbReference>
<protein>
    <recommendedName>
        <fullName evidence="2 15">ATP-dependent DNA helicase RecG</fullName>
        <ecNumber evidence="13 15">5.6.2.4</ecNumber>
    </recommendedName>
</protein>
<dbReference type="GO" id="GO:0016787">
    <property type="term" value="F:hydrolase activity"/>
    <property type="evidence" value="ECO:0007669"/>
    <property type="project" value="UniProtKB-KW"/>
</dbReference>
<comment type="function">
    <text evidence="15">Plays a critical role in recombination and DNA repair. Helps process Holliday junction intermediates to mature products by catalyzing branch migration. Has replication fork regression activity, unwinds stalled or blocked replication forks to make a HJ that can be resolved. Has a DNA unwinding activity characteristic of a DNA helicase with 3'-5' polarity.</text>
</comment>
<evidence type="ECO:0000256" key="13">
    <source>
        <dbReference type="ARBA" id="ARBA00034808"/>
    </source>
</evidence>
<dbReference type="PANTHER" id="PTHR47964:SF1">
    <property type="entry name" value="ATP-DEPENDENT DNA HELICASE HOMOLOG RECG, CHLOROPLASTIC"/>
    <property type="match status" value="1"/>
</dbReference>
<dbReference type="Gene3D" id="1.10.150.20">
    <property type="entry name" value="5' to 3' exonuclease, C-terminal subdomain"/>
    <property type="match status" value="1"/>
</dbReference>
<evidence type="ECO:0000256" key="3">
    <source>
        <dbReference type="ARBA" id="ARBA00022741"/>
    </source>
</evidence>
<dbReference type="InterPro" id="IPR014001">
    <property type="entry name" value="Helicase_ATP-bd"/>
</dbReference>
<evidence type="ECO:0000256" key="1">
    <source>
        <dbReference type="ARBA" id="ARBA00007504"/>
    </source>
</evidence>
<dbReference type="SUPFAM" id="SSF52540">
    <property type="entry name" value="P-loop containing nucleoside triphosphate hydrolases"/>
    <property type="match status" value="2"/>
</dbReference>
<dbReference type="InterPro" id="IPR045562">
    <property type="entry name" value="RecG_dom3_C"/>
</dbReference>
<gene>
    <name evidence="18" type="primary">recG</name>
    <name evidence="18" type="ORF">ACFSUC_01035</name>
</gene>
<comment type="caution">
    <text evidence="18">The sequence shown here is derived from an EMBL/GenBank/DDBJ whole genome shotgun (WGS) entry which is preliminary data.</text>
</comment>
<dbReference type="Gene3D" id="2.40.50.140">
    <property type="entry name" value="Nucleic acid-binding proteins"/>
    <property type="match status" value="1"/>
</dbReference>
<name>A0ABW5R541_9BACL</name>
<keyword evidence="8" id="KW-0238">DNA-binding</keyword>
<evidence type="ECO:0000256" key="10">
    <source>
        <dbReference type="ARBA" id="ARBA00023204"/>
    </source>
</evidence>
<dbReference type="InterPro" id="IPR033454">
    <property type="entry name" value="RecG_wedge"/>
</dbReference>
<comment type="catalytic activity">
    <reaction evidence="12 15">
        <text>Couples ATP hydrolysis with the unwinding of duplex DNA by translocating in the 3'-5' direction.</text>
        <dbReference type="EC" id="5.6.2.4"/>
    </reaction>
</comment>
<evidence type="ECO:0000259" key="17">
    <source>
        <dbReference type="PROSITE" id="PS51194"/>
    </source>
</evidence>
<dbReference type="Proteomes" id="UP001597497">
    <property type="component" value="Unassembled WGS sequence"/>
</dbReference>
<keyword evidence="19" id="KW-1185">Reference proteome</keyword>
<dbReference type="InterPro" id="IPR012340">
    <property type="entry name" value="NA-bd_OB-fold"/>
</dbReference>
<dbReference type="SUPFAM" id="SSF50249">
    <property type="entry name" value="Nucleic acid-binding proteins"/>
    <property type="match status" value="1"/>
</dbReference>
<dbReference type="NCBIfam" id="NF008168">
    <property type="entry name" value="PRK10917.2-2"/>
    <property type="match status" value="1"/>
</dbReference>
<keyword evidence="5 15" id="KW-0378">Hydrolase</keyword>
<evidence type="ECO:0000256" key="15">
    <source>
        <dbReference type="RuleBase" id="RU363016"/>
    </source>
</evidence>
<keyword evidence="7 15" id="KW-0067">ATP-binding</keyword>
<evidence type="ECO:0000256" key="9">
    <source>
        <dbReference type="ARBA" id="ARBA00023172"/>
    </source>
</evidence>
<dbReference type="SMART" id="SM00490">
    <property type="entry name" value="HELICc"/>
    <property type="match status" value="1"/>
</dbReference>
<keyword evidence="3 15" id="KW-0547">Nucleotide-binding</keyword>
<keyword evidence="10 15" id="KW-0234">DNA repair</keyword>
<dbReference type="CDD" id="cd04488">
    <property type="entry name" value="RecG_wedge_OBF"/>
    <property type="match status" value="1"/>
</dbReference>
<keyword evidence="4 15" id="KW-0227">DNA damage</keyword>
<dbReference type="Pfam" id="PF17191">
    <property type="entry name" value="RecG_wedge"/>
    <property type="match status" value="1"/>
</dbReference>
<dbReference type="RefSeq" id="WP_379927525.1">
    <property type="nucleotide sequence ID" value="NZ_JBHUMM010000001.1"/>
</dbReference>
<organism evidence="18 19">
    <name type="scientific">Marinicrinis sediminis</name>
    <dbReference type="NCBI Taxonomy" id="1652465"/>
    <lineage>
        <taxon>Bacteria</taxon>
        <taxon>Bacillati</taxon>
        <taxon>Bacillota</taxon>
        <taxon>Bacilli</taxon>
        <taxon>Bacillales</taxon>
        <taxon>Paenibacillaceae</taxon>
    </lineage>
</organism>
<dbReference type="NCBIfam" id="NF008165">
    <property type="entry name" value="PRK10917.1-3"/>
    <property type="match status" value="1"/>
</dbReference>
<evidence type="ECO:0000256" key="8">
    <source>
        <dbReference type="ARBA" id="ARBA00023125"/>
    </source>
</evidence>
<evidence type="ECO:0000256" key="6">
    <source>
        <dbReference type="ARBA" id="ARBA00022806"/>
    </source>
</evidence>
<dbReference type="InterPro" id="IPR001650">
    <property type="entry name" value="Helicase_C-like"/>
</dbReference>
<evidence type="ECO:0000256" key="14">
    <source>
        <dbReference type="ARBA" id="ARBA00048988"/>
    </source>
</evidence>
<reference evidence="19" key="1">
    <citation type="journal article" date="2019" name="Int. J. Syst. Evol. Microbiol.">
        <title>The Global Catalogue of Microorganisms (GCM) 10K type strain sequencing project: providing services to taxonomists for standard genome sequencing and annotation.</title>
        <authorList>
            <consortium name="The Broad Institute Genomics Platform"/>
            <consortium name="The Broad Institute Genome Sequencing Center for Infectious Disease"/>
            <person name="Wu L."/>
            <person name="Ma J."/>
        </authorList>
    </citation>
    <scope>NUCLEOTIDE SEQUENCE [LARGE SCALE GENOMIC DNA]</scope>
    <source>
        <strain evidence="19">KCTC 33676</strain>
    </source>
</reference>
<dbReference type="Pfam" id="PF19833">
    <property type="entry name" value="RecG_dom3_C"/>
    <property type="match status" value="1"/>
</dbReference>
<dbReference type="InterPro" id="IPR004609">
    <property type="entry name" value="ATP-dep_DNA_helicase_RecG"/>
</dbReference>
<evidence type="ECO:0000256" key="2">
    <source>
        <dbReference type="ARBA" id="ARBA00017846"/>
    </source>
</evidence>
<dbReference type="CDD" id="cd17992">
    <property type="entry name" value="DEXHc_RecG"/>
    <property type="match status" value="1"/>
</dbReference>
<dbReference type="EC" id="5.6.2.4" evidence="13 15"/>
<dbReference type="Pfam" id="PF00271">
    <property type="entry name" value="Helicase_C"/>
    <property type="match status" value="1"/>
</dbReference>
<feature type="domain" description="Helicase C-terminal" evidence="17">
    <location>
        <begin position="468"/>
        <end position="627"/>
    </location>
</feature>
<dbReference type="CDD" id="cd18811">
    <property type="entry name" value="SF2_C_RecG"/>
    <property type="match status" value="1"/>
</dbReference>
<dbReference type="PROSITE" id="PS51194">
    <property type="entry name" value="HELICASE_CTER"/>
    <property type="match status" value="1"/>
</dbReference>
<dbReference type="PANTHER" id="PTHR47964">
    <property type="entry name" value="ATP-DEPENDENT DNA HELICASE HOMOLOG RECG, CHLOROPLASTIC"/>
    <property type="match status" value="1"/>
</dbReference>
<dbReference type="Pfam" id="PF00270">
    <property type="entry name" value="DEAD"/>
    <property type="match status" value="1"/>
</dbReference>
<evidence type="ECO:0000313" key="18">
    <source>
        <dbReference type="EMBL" id="MFD2670187.1"/>
    </source>
</evidence>
<evidence type="ECO:0000256" key="7">
    <source>
        <dbReference type="ARBA" id="ARBA00022840"/>
    </source>
</evidence>
<evidence type="ECO:0000256" key="5">
    <source>
        <dbReference type="ARBA" id="ARBA00022801"/>
    </source>
</evidence>
<dbReference type="EMBL" id="JBHUMM010000001">
    <property type="protein sequence ID" value="MFD2670187.1"/>
    <property type="molecule type" value="Genomic_DNA"/>
</dbReference>
<keyword evidence="11" id="KW-0413">Isomerase</keyword>
<accession>A0ABW5R541</accession>
<keyword evidence="9 15" id="KW-0233">DNA recombination</keyword>
<comment type="catalytic activity">
    <reaction evidence="14 15">
        <text>ATP + H2O = ADP + phosphate + H(+)</text>
        <dbReference type="Rhea" id="RHEA:13065"/>
        <dbReference type="ChEBI" id="CHEBI:15377"/>
        <dbReference type="ChEBI" id="CHEBI:15378"/>
        <dbReference type="ChEBI" id="CHEBI:30616"/>
        <dbReference type="ChEBI" id="CHEBI:43474"/>
        <dbReference type="ChEBI" id="CHEBI:456216"/>
        <dbReference type="EC" id="5.6.2.4"/>
    </reaction>
</comment>
<dbReference type="InterPro" id="IPR011545">
    <property type="entry name" value="DEAD/DEAH_box_helicase_dom"/>
</dbReference>
<dbReference type="NCBIfam" id="TIGR00643">
    <property type="entry name" value="recG"/>
    <property type="match status" value="1"/>
</dbReference>
<dbReference type="GO" id="GO:0003678">
    <property type="term" value="F:DNA helicase activity"/>
    <property type="evidence" value="ECO:0007669"/>
    <property type="project" value="UniProtKB-EC"/>
</dbReference>
<keyword evidence="6 15" id="KW-0347">Helicase</keyword>
<evidence type="ECO:0000256" key="12">
    <source>
        <dbReference type="ARBA" id="ARBA00034617"/>
    </source>
</evidence>